<proteinExistence type="inferred from homology"/>
<dbReference type="FunFam" id="3.40.109.10:FF:000001">
    <property type="entry name" value="Nitroreductase family"/>
    <property type="match status" value="1"/>
</dbReference>
<dbReference type="InterPro" id="IPR000415">
    <property type="entry name" value="Nitroreductase-like"/>
</dbReference>
<keyword evidence="5" id="KW-0560">Oxidoreductase</keyword>
<dbReference type="OrthoDB" id="2138173at2759"/>
<protein>
    <recommendedName>
        <fullName evidence="7">Nitroreductase domain-containing protein</fullName>
    </recommendedName>
</protein>
<dbReference type="GO" id="GO:0034599">
    <property type="term" value="P:cellular response to oxidative stress"/>
    <property type="evidence" value="ECO:0007669"/>
    <property type="project" value="InterPro"/>
</dbReference>
<evidence type="ECO:0000313" key="9">
    <source>
        <dbReference type="Proteomes" id="UP000024837"/>
    </source>
</evidence>
<dbReference type="Proteomes" id="UP000024837">
    <property type="component" value="Unassembled WGS sequence"/>
</dbReference>
<dbReference type="Pfam" id="PF00881">
    <property type="entry name" value="Nitroreductase"/>
    <property type="match status" value="1"/>
</dbReference>
<feature type="domain" description="Nitroreductase" evidence="7">
    <location>
        <begin position="11"/>
        <end position="179"/>
    </location>
</feature>
<accession>W7HIN7</accession>
<dbReference type="AlphaFoldDB" id="W7HIN7"/>
<dbReference type="HOGENOM" id="CLU_073125_1_0_1"/>
<evidence type="ECO:0000256" key="2">
    <source>
        <dbReference type="ARBA" id="ARBA00004496"/>
    </source>
</evidence>
<organism evidence="8 9">
    <name type="scientific">Drechslerella stenobrocha 248</name>
    <dbReference type="NCBI Taxonomy" id="1043628"/>
    <lineage>
        <taxon>Eukaryota</taxon>
        <taxon>Fungi</taxon>
        <taxon>Dikarya</taxon>
        <taxon>Ascomycota</taxon>
        <taxon>Pezizomycotina</taxon>
        <taxon>Orbiliomycetes</taxon>
        <taxon>Orbiliales</taxon>
        <taxon>Orbiliaceae</taxon>
        <taxon>Drechslerella</taxon>
    </lineage>
</organism>
<dbReference type="GO" id="GO:0005634">
    <property type="term" value="C:nucleus"/>
    <property type="evidence" value="ECO:0007669"/>
    <property type="project" value="UniProtKB-SubCell"/>
</dbReference>
<dbReference type="GO" id="GO:0016491">
    <property type="term" value="F:oxidoreductase activity"/>
    <property type="evidence" value="ECO:0007669"/>
    <property type="project" value="UniProtKB-KW"/>
</dbReference>
<dbReference type="PANTHER" id="PTHR43035:SF1">
    <property type="entry name" value="FATTY ACID REPRESSION MUTANT PROTEIN 2-RELATED"/>
    <property type="match status" value="1"/>
</dbReference>
<evidence type="ECO:0000313" key="8">
    <source>
        <dbReference type="EMBL" id="EWC43766.1"/>
    </source>
</evidence>
<keyword evidence="9" id="KW-1185">Reference proteome</keyword>
<dbReference type="SUPFAM" id="SSF55469">
    <property type="entry name" value="FMN-dependent nitroreductase-like"/>
    <property type="match status" value="1"/>
</dbReference>
<dbReference type="GO" id="GO:0005737">
    <property type="term" value="C:cytoplasm"/>
    <property type="evidence" value="ECO:0007669"/>
    <property type="project" value="UniProtKB-SubCell"/>
</dbReference>
<evidence type="ECO:0000256" key="4">
    <source>
        <dbReference type="ARBA" id="ARBA00022490"/>
    </source>
</evidence>
<reference evidence="8 9" key="1">
    <citation type="submission" date="2013-05" db="EMBL/GenBank/DDBJ databases">
        <title>Drechslerella stenobrocha genome reveals carnivorous origination and mechanical trapping mechanism of predatory fungi.</title>
        <authorList>
            <person name="Liu X."/>
            <person name="Zhang W."/>
            <person name="Liu K."/>
        </authorList>
    </citation>
    <scope>NUCLEOTIDE SEQUENCE [LARGE SCALE GENOMIC DNA]</scope>
    <source>
        <strain evidence="8 9">248</strain>
    </source>
</reference>
<evidence type="ECO:0000256" key="1">
    <source>
        <dbReference type="ARBA" id="ARBA00004123"/>
    </source>
</evidence>
<evidence type="ECO:0000259" key="7">
    <source>
        <dbReference type="Pfam" id="PF00881"/>
    </source>
</evidence>
<keyword evidence="4" id="KW-0963">Cytoplasm</keyword>
<dbReference type="PANTHER" id="PTHR43035">
    <property type="entry name" value="FATTY ACID REPRESSION MUTANT PROTEIN 2-RELATED"/>
    <property type="match status" value="1"/>
</dbReference>
<dbReference type="InterPro" id="IPR033877">
    <property type="entry name" value="Frm2/Hbn1"/>
</dbReference>
<name>W7HIN7_9PEZI</name>
<evidence type="ECO:0000256" key="6">
    <source>
        <dbReference type="ARBA" id="ARBA00023242"/>
    </source>
</evidence>
<evidence type="ECO:0000256" key="3">
    <source>
        <dbReference type="ARBA" id="ARBA00007118"/>
    </source>
</evidence>
<dbReference type="EMBL" id="KI966452">
    <property type="protein sequence ID" value="EWC43766.1"/>
    <property type="molecule type" value="Genomic_DNA"/>
</dbReference>
<dbReference type="InterPro" id="IPR029479">
    <property type="entry name" value="Nitroreductase"/>
</dbReference>
<dbReference type="Gene3D" id="3.40.109.10">
    <property type="entry name" value="NADH Oxidase"/>
    <property type="match status" value="1"/>
</dbReference>
<comment type="similarity">
    <text evidence="3">Belongs to the nitroreductase family.</text>
</comment>
<evidence type="ECO:0000256" key="5">
    <source>
        <dbReference type="ARBA" id="ARBA00023002"/>
    </source>
</evidence>
<sequence>MADKKSFLEAVKDRHSYYDLKAESPIPDERIEQLAKDAILHLPSTFNSQSARLVLLLNDHHKKLWDITLEALLAIIPEEQREATTGRINGFRKAYGTILFFEDPAPIKELQIAFAPYADRFPAWSEHTSAIHQFTLWTALEAEGFGANLQHYNPIIDAKVQEEWGVDKSYKLIAQLVFGTPNSAHSERPKYVSYKPLEETFRVFK</sequence>
<dbReference type="CDD" id="cd02140">
    <property type="entry name" value="Frm2-like"/>
    <property type="match status" value="1"/>
</dbReference>
<keyword evidence="6" id="KW-0539">Nucleus</keyword>
<gene>
    <name evidence="8" type="ORF">DRE_07331</name>
</gene>
<comment type="subcellular location">
    <subcellularLocation>
        <location evidence="2">Cytoplasm</location>
    </subcellularLocation>
    <subcellularLocation>
        <location evidence="1">Nucleus</location>
    </subcellularLocation>
</comment>